<evidence type="ECO:0000313" key="5">
    <source>
        <dbReference type="Proteomes" id="UP000078560"/>
    </source>
</evidence>
<evidence type="ECO:0000313" key="3">
    <source>
        <dbReference type="EMBL" id="SBS98845.1"/>
    </source>
</evidence>
<evidence type="ECO:0000313" key="4">
    <source>
        <dbReference type="Proteomes" id="UP000078546"/>
    </source>
</evidence>
<feature type="region of interest" description="Disordered" evidence="1">
    <location>
        <begin position="249"/>
        <end position="275"/>
    </location>
</feature>
<name>A0A1A8X0T9_PLAOA</name>
<dbReference type="Pfam" id="PF05795">
    <property type="entry name" value="Plasmodium_Vir"/>
    <property type="match status" value="1"/>
</dbReference>
<sequence length="352" mass="41712">MPDSEEDERYDTFEQYESNEHILDGFYKGIRGGNLSENYQGSVSEDMENGTRIIEDSIALKRYLLHFNFIESCNKDNCCEYLNYWLNQKARTYSNSSNSILIKYKAYMNEDSELKEKGLCISKINHMDTNKYEQMDELYKIYNQYKYYKYYKLHNHSQQIACNRVKGCATGYNYILSKYPTIEDTKFCKVLKDFKETFEKDDWVSNKKCNSEIPHLLPYEYSCIQLQGQSSYVHESSLQEDRQMEIRINSEESSYPKLEQTERSPEEQSHSPSSWDSTLPITLFSSGVSILLFLMSSYKFTPLGHWLRLQTQRFNGISEQFDGEQYEIQQHNSEFEERNTEYDGYNITYSSL</sequence>
<gene>
    <name evidence="3" type="ORF">POVCU1_049160</name>
    <name evidence="2" type="ORF">POVCU2_0082560</name>
</gene>
<feature type="compositionally biased region" description="Basic and acidic residues" evidence="1">
    <location>
        <begin position="259"/>
        <end position="269"/>
    </location>
</feature>
<proteinExistence type="predicted"/>
<organism evidence="3 4">
    <name type="scientific">Plasmodium ovale curtisi</name>
    <dbReference type="NCBI Taxonomy" id="864141"/>
    <lineage>
        <taxon>Eukaryota</taxon>
        <taxon>Sar</taxon>
        <taxon>Alveolata</taxon>
        <taxon>Apicomplexa</taxon>
        <taxon>Aconoidasida</taxon>
        <taxon>Haemosporida</taxon>
        <taxon>Plasmodiidae</taxon>
        <taxon>Plasmodium</taxon>
        <taxon>Plasmodium (Plasmodium)</taxon>
    </lineage>
</organism>
<dbReference type="EMBL" id="FLQV01000975">
    <property type="protein sequence ID" value="SBS98845.1"/>
    <property type="molecule type" value="Genomic_DNA"/>
</dbReference>
<protein>
    <submittedName>
        <fullName evidence="3">PIR Superfamily Protein</fullName>
    </submittedName>
</protein>
<reference evidence="3" key="1">
    <citation type="submission" date="2016-05" db="EMBL/GenBank/DDBJ databases">
        <authorList>
            <person name="Lavstsen T."/>
            <person name="Jespersen J.S."/>
        </authorList>
    </citation>
    <scope>NUCLEOTIDE SEQUENCE [LARGE SCALE GENOMIC DNA]</scope>
</reference>
<dbReference type="Proteomes" id="UP000078560">
    <property type="component" value="Unassembled WGS sequence"/>
</dbReference>
<dbReference type="EMBL" id="FLQU01001579">
    <property type="protein sequence ID" value="SBS93625.1"/>
    <property type="molecule type" value="Genomic_DNA"/>
</dbReference>
<dbReference type="Proteomes" id="UP000078546">
    <property type="component" value="Unassembled WGS sequence"/>
</dbReference>
<dbReference type="AlphaFoldDB" id="A0A1A8X0T9"/>
<evidence type="ECO:0000256" key="1">
    <source>
        <dbReference type="SAM" id="MobiDB-lite"/>
    </source>
</evidence>
<evidence type="ECO:0000313" key="2">
    <source>
        <dbReference type="EMBL" id="SBS93625.1"/>
    </source>
</evidence>
<dbReference type="InterPro" id="IPR008780">
    <property type="entry name" value="Plasmodium_Vir"/>
</dbReference>
<reference evidence="4 5" key="2">
    <citation type="submission" date="2016-05" db="EMBL/GenBank/DDBJ databases">
        <authorList>
            <person name="Naeem Raeece"/>
        </authorList>
    </citation>
    <scope>NUCLEOTIDE SEQUENCE [LARGE SCALE GENOMIC DNA]</scope>
</reference>
<accession>A0A1A8X0T9</accession>